<reference evidence="1" key="1">
    <citation type="journal article" date="2021" name="Proc. Natl. Acad. Sci. U.S.A.">
        <title>A Catalog of Tens of Thousands of Viruses from Human Metagenomes Reveals Hidden Associations with Chronic Diseases.</title>
        <authorList>
            <person name="Tisza M.J."/>
            <person name="Buck C.B."/>
        </authorList>
    </citation>
    <scope>NUCLEOTIDE SEQUENCE</scope>
    <source>
        <strain evidence="1">CtzwE5</strain>
    </source>
</reference>
<protein>
    <submittedName>
        <fullName evidence="1">Uncharacterized protein</fullName>
    </submittedName>
</protein>
<name>A0A8S5PVK5_9CAUD</name>
<organism evidence="1">
    <name type="scientific">Myoviridae sp. ctzwE5</name>
    <dbReference type="NCBI Taxonomy" id="2825214"/>
    <lineage>
        <taxon>Viruses</taxon>
        <taxon>Duplodnaviria</taxon>
        <taxon>Heunggongvirae</taxon>
        <taxon>Uroviricota</taxon>
        <taxon>Caudoviricetes</taxon>
    </lineage>
</organism>
<sequence length="47" mass="5601">MEELTKAIIDLQSYGLNLRTIEKMVRDIYKSAEEAETRMQARRKEIK</sequence>
<proteinExistence type="predicted"/>
<accession>A0A8S5PVK5</accession>
<dbReference type="EMBL" id="BK015525">
    <property type="protein sequence ID" value="DAE11095.1"/>
    <property type="molecule type" value="Genomic_DNA"/>
</dbReference>
<evidence type="ECO:0000313" key="1">
    <source>
        <dbReference type="EMBL" id="DAE11095.1"/>
    </source>
</evidence>